<dbReference type="AlphaFoldDB" id="A0A3Q9FQ09"/>
<keyword evidence="2" id="KW-1185">Reference proteome</keyword>
<dbReference type="EMBL" id="CP034562">
    <property type="protein sequence ID" value="AZQ62143.1"/>
    <property type="molecule type" value="Genomic_DNA"/>
</dbReference>
<organism evidence="1 2">
    <name type="scientific">Flammeovirga pectinis</name>
    <dbReference type="NCBI Taxonomy" id="2494373"/>
    <lineage>
        <taxon>Bacteria</taxon>
        <taxon>Pseudomonadati</taxon>
        <taxon>Bacteroidota</taxon>
        <taxon>Cytophagia</taxon>
        <taxon>Cytophagales</taxon>
        <taxon>Flammeovirgaceae</taxon>
        <taxon>Flammeovirga</taxon>
    </lineage>
</organism>
<name>A0A3Q9FQ09_9BACT</name>
<evidence type="ECO:0000313" key="1">
    <source>
        <dbReference type="EMBL" id="AZQ62143.1"/>
    </source>
</evidence>
<dbReference type="OrthoDB" id="976903at2"/>
<dbReference type="RefSeq" id="WP_126613373.1">
    <property type="nucleotide sequence ID" value="NZ_CP034562.1"/>
</dbReference>
<sequence length="384" mass="44327">MDGVRRDCKWLIVFFSLLFLITEQSNAQTAERVYFKAAYRSVDHLQIDSTKHFFTLPMSYGQSEINKLPEAEEISRLQIDSVLLVYTNHPKDFDFSVLNTARIDAFSEWFDGAIDDPVIRWRIIKQTKGTFKIDFENLFHGIVVYYKKHPRKELSPEKEIKRKKTIDHKFDHLVKQKLKLDDEVESFTSDVFNKHREEWNKAVVISDWTGSMYPYTIDLLSWLMKERAQDQVNGFVFFNDGDAKMSQHKEIGKTGGVYGIHDSKVMPVMNLMQKVKQKGDGGDLPENDLEALIYAQENFPDAATFILIADNDSEIRDISLLSQLSKPIHIILNKAEFNKAGVPKILIDYKSLAILTGGAIYVNGLEYTTEQEIKDLPDNFLEDH</sequence>
<dbReference type="Proteomes" id="UP000267268">
    <property type="component" value="Chromosome 1"/>
</dbReference>
<dbReference type="KEGG" id="fll:EI427_07820"/>
<accession>A0A3Q9FQ09</accession>
<evidence type="ECO:0000313" key="2">
    <source>
        <dbReference type="Proteomes" id="UP000267268"/>
    </source>
</evidence>
<proteinExistence type="predicted"/>
<gene>
    <name evidence="1" type="ORF">EI427_07820</name>
</gene>
<protein>
    <submittedName>
        <fullName evidence="1">Uncharacterized protein</fullName>
    </submittedName>
</protein>
<reference evidence="1 2" key="1">
    <citation type="submission" date="2018-12" db="EMBL/GenBank/DDBJ databases">
        <title>Flammeovirga pectinis sp. nov., isolated from the gut of the Korean scallop, Patinopecten yessoensis.</title>
        <authorList>
            <person name="Bae J.-W."/>
            <person name="Jeong Y.-S."/>
            <person name="Kang W."/>
        </authorList>
    </citation>
    <scope>NUCLEOTIDE SEQUENCE [LARGE SCALE GENOMIC DNA]</scope>
    <source>
        <strain evidence="1 2">L12M1</strain>
    </source>
</reference>